<dbReference type="OrthoDB" id="420422at2759"/>
<evidence type="ECO:0000313" key="2">
    <source>
        <dbReference type="EMBL" id="BAM39985.1"/>
    </source>
</evidence>
<dbReference type="SUPFAM" id="SSF52540">
    <property type="entry name" value="P-loop containing nucleoside triphosphate hydrolases"/>
    <property type="match status" value="1"/>
</dbReference>
<keyword evidence="3" id="KW-1185">Reference proteome</keyword>
<evidence type="ECO:0000313" key="3">
    <source>
        <dbReference type="Proteomes" id="UP000003786"/>
    </source>
</evidence>
<name>J4D762_THEOR</name>
<sequence length="442" mass="51757">MATGTCTYNECFYDIFTKNCRFFTIESCPYIQETSLKSYKLGNVLSISGRRGSGKTMLISHIIYDLINTRDLNGKIVLIDTELGFKYEHLKKMLDSSVCSTMNSSKFNADEIIYRNFLYLPARDLDEFATILNCLEACLASHRLYIHCLVIDSLFGLYKRLAQDKHQFNKLAGEKLNSIVKMCRKNSVFLIYTNDIESNFEKKHFYVDLKSTTAEREGDQSVKVEDEVLQTPVRKRPNEHTLDDMLFFNDMLLSYESVNSNEYKIDQWSNDQANEHMLKKENNKEAEVYEWDKVRIKGSIPGSWISKEPSQSKPEKQMEIFMSSSRNLERNYITFVSKDGRTRSQHIDKSKEKPETGELSTGEQIKESTGKRKRESQKHKIKFREETHRNKIDGKEERAEEESKENEHSLGEEILSEHNFRVYRIDEQCTYKECSYDFSNFL</sequence>
<evidence type="ECO:0000256" key="1">
    <source>
        <dbReference type="SAM" id="MobiDB-lite"/>
    </source>
</evidence>
<feature type="region of interest" description="Disordered" evidence="1">
    <location>
        <begin position="337"/>
        <end position="413"/>
    </location>
</feature>
<dbReference type="Proteomes" id="UP000003786">
    <property type="component" value="Chromosome 2"/>
</dbReference>
<dbReference type="OMA" id="WISKEPS"/>
<feature type="compositionally biased region" description="Basic and acidic residues" evidence="1">
    <location>
        <begin position="338"/>
        <end position="356"/>
    </location>
</feature>
<dbReference type="VEuPathDB" id="PiroplasmaDB:TOT_020000252"/>
<dbReference type="eggNOG" id="ENOG502QX08">
    <property type="taxonomic scope" value="Eukaryota"/>
</dbReference>
<dbReference type="Gene3D" id="3.40.50.300">
    <property type="entry name" value="P-loop containing nucleotide triphosphate hydrolases"/>
    <property type="match status" value="1"/>
</dbReference>
<feature type="compositionally biased region" description="Basic and acidic residues" evidence="1">
    <location>
        <begin position="383"/>
        <end position="398"/>
    </location>
</feature>
<protein>
    <submittedName>
        <fullName evidence="2">Uncharacterized protein</fullName>
    </submittedName>
</protein>
<dbReference type="AlphaFoldDB" id="J4D762"/>
<gene>
    <name evidence="2" type="ORF">TOT_020000252</name>
</gene>
<dbReference type="KEGG" id="tot:TOT_020000252"/>
<dbReference type="RefSeq" id="XP_009690286.1">
    <property type="nucleotide sequence ID" value="XM_009691991.1"/>
</dbReference>
<dbReference type="EMBL" id="AP011947">
    <property type="protein sequence ID" value="BAM39985.1"/>
    <property type="molecule type" value="Genomic_DNA"/>
</dbReference>
<organism evidence="2 3">
    <name type="scientific">Theileria orientalis strain Shintoku</name>
    <dbReference type="NCBI Taxonomy" id="869250"/>
    <lineage>
        <taxon>Eukaryota</taxon>
        <taxon>Sar</taxon>
        <taxon>Alveolata</taxon>
        <taxon>Apicomplexa</taxon>
        <taxon>Aconoidasida</taxon>
        <taxon>Piroplasmida</taxon>
        <taxon>Theileriidae</taxon>
        <taxon>Theileria</taxon>
    </lineage>
</organism>
<dbReference type="InterPro" id="IPR027417">
    <property type="entry name" value="P-loop_NTPase"/>
</dbReference>
<accession>J4D762</accession>
<dbReference type="GeneID" id="20714419"/>
<feature type="compositionally biased region" description="Basic residues" evidence="1">
    <location>
        <begin position="371"/>
        <end position="382"/>
    </location>
</feature>
<reference evidence="2 3" key="1">
    <citation type="journal article" date="2012" name="MBio">
        <title>Comparative genome analysis of three eukaryotic parasites with differing abilities to transform leukocytes reveals key mediators of Theileria-induced leukocyte transformation.</title>
        <authorList>
            <person name="Hayashida K."/>
            <person name="Hara Y."/>
            <person name="Abe T."/>
            <person name="Yamasaki C."/>
            <person name="Toyoda A."/>
            <person name="Kosuge T."/>
            <person name="Suzuki Y."/>
            <person name="Sato Y."/>
            <person name="Kawashima S."/>
            <person name="Katayama T."/>
            <person name="Wakaguri H."/>
            <person name="Inoue N."/>
            <person name="Homma K."/>
            <person name="Tada-Umezaki M."/>
            <person name="Yagi Y."/>
            <person name="Fujii Y."/>
            <person name="Habara T."/>
            <person name="Kanehisa M."/>
            <person name="Watanabe H."/>
            <person name="Ito K."/>
            <person name="Gojobori T."/>
            <person name="Sugawara H."/>
            <person name="Imanishi T."/>
            <person name="Weir W."/>
            <person name="Gardner M."/>
            <person name="Pain A."/>
            <person name="Shiels B."/>
            <person name="Hattori M."/>
            <person name="Nene V."/>
            <person name="Sugimoto C."/>
        </authorList>
    </citation>
    <scope>NUCLEOTIDE SEQUENCE [LARGE SCALE GENOMIC DNA]</scope>
    <source>
        <strain evidence="2 3">Shintoku</strain>
    </source>
</reference>
<proteinExistence type="predicted"/>